<gene>
    <name evidence="2" type="ORF">I553_10689</name>
</gene>
<name>X8D9V1_MYCXE</name>
<reference evidence="2" key="1">
    <citation type="submission" date="2014-01" db="EMBL/GenBank/DDBJ databases">
        <authorList>
            <person name="Brown-Elliot B."/>
            <person name="Wallace R."/>
            <person name="Lenaerts A."/>
            <person name="Ordway D."/>
            <person name="DeGroote M.A."/>
            <person name="Parker T."/>
            <person name="Sizemore C."/>
            <person name="Tallon L.J."/>
            <person name="Sadzewicz L.K."/>
            <person name="Sengamalay N."/>
            <person name="Fraser C.M."/>
            <person name="Hine E."/>
            <person name="Shefchek K.A."/>
            <person name="Das S.P."/>
            <person name="Tettelin H."/>
        </authorList>
    </citation>
    <scope>NUCLEOTIDE SEQUENCE [LARGE SCALE GENOMIC DNA]</scope>
    <source>
        <strain evidence="2">4042</strain>
    </source>
</reference>
<feature type="region of interest" description="Disordered" evidence="1">
    <location>
        <begin position="1"/>
        <end position="25"/>
    </location>
</feature>
<organism evidence="2">
    <name type="scientific">Mycobacterium xenopi 4042</name>
    <dbReference type="NCBI Taxonomy" id="1299334"/>
    <lineage>
        <taxon>Bacteria</taxon>
        <taxon>Bacillati</taxon>
        <taxon>Actinomycetota</taxon>
        <taxon>Actinomycetes</taxon>
        <taxon>Mycobacteriales</taxon>
        <taxon>Mycobacteriaceae</taxon>
        <taxon>Mycobacterium</taxon>
    </lineage>
</organism>
<proteinExistence type="predicted"/>
<feature type="compositionally biased region" description="Basic residues" evidence="1">
    <location>
        <begin position="1"/>
        <end position="11"/>
    </location>
</feature>
<evidence type="ECO:0000256" key="1">
    <source>
        <dbReference type="SAM" id="MobiDB-lite"/>
    </source>
</evidence>
<dbReference type="PATRIC" id="fig|1299334.3.peg.2379"/>
<protein>
    <submittedName>
        <fullName evidence="2">Uncharacterized protein</fullName>
    </submittedName>
</protein>
<dbReference type="AlphaFoldDB" id="X8D9V1"/>
<sequence>MVNRRRARRARRVADGDRGRAGRGRTAVAVERLRAKWRAGRLPAGLVNQVPPPARTTQRNTRSRG</sequence>
<evidence type="ECO:0000313" key="2">
    <source>
        <dbReference type="EMBL" id="EUA65392.1"/>
    </source>
</evidence>
<dbReference type="EMBL" id="JAOB01000027">
    <property type="protein sequence ID" value="EUA65392.1"/>
    <property type="molecule type" value="Genomic_DNA"/>
</dbReference>
<comment type="caution">
    <text evidence="2">The sequence shown here is derived from an EMBL/GenBank/DDBJ whole genome shotgun (WGS) entry which is preliminary data.</text>
</comment>
<accession>X8D9V1</accession>
<feature type="compositionally biased region" description="Polar residues" evidence="1">
    <location>
        <begin position="55"/>
        <end position="65"/>
    </location>
</feature>
<feature type="region of interest" description="Disordered" evidence="1">
    <location>
        <begin position="44"/>
        <end position="65"/>
    </location>
</feature>